<keyword evidence="1" id="KW-0812">Transmembrane</keyword>
<dbReference type="EMBL" id="BPLR01018006">
    <property type="protein sequence ID" value="GIY96104.1"/>
    <property type="molecule type" value="Genomic_DNA"/>
</dbReference>
<sequence length="118" mass="13584">MVPFLFLVGLIHLPLTGEIQHPEISHSADGIRKMASRPKRGGEKYKVSRRISEIKSSAFVVIDNRCCDINHRISERAREKNFTQDLFLEFEGFFSFSTFIPYLVAFFLHCTLYIPTSA</sequence>
<reference evidence="3 4" key="1">
    <citation type="submission" date="2021-06" db="EMBL/GenBank/DDBJ databases">
        <title>Caerostris extrusa draft genome.</title>
        <authorList>
            <person name="Kono N."/>
            <person name="Arakawa K."/>
        </authorList>
    </citation>
    <scope>NUCLEOTIDE SEQUENCE [LARGE SCALE GENOMIC DNA]</scope>
</reference>
<dbReference type="AlphaFoldDB" id="A0AAV4XPV3"/>
<feature type="chain" id="PRO_5043528731" evidence="2">
    <location>
        <begin position="20"/>
        <end position="118"/>
    </location>
</feature>
<evidence type="ECO:0000313" key="4">
    <source>
        <dbReference type="Proteomes" id="UP001054945"/>
    </source>
</evidence>
<keyword evidence="2" id="KW-0732">Signal</keyword>
<protein>
    <submittedName>
        <fullName evidence="3">Uncharacterized protein</fullName>
    </submittedName>
</protein>
<evidence type="ECO:0000256" key="2">
    <source>
        <dbReference type="SAM" id="SignalP"/>
    </source>
</evidence>
<gene>
    <name evidence="3" type="ORF">CEXT_133051</name>
</gene>
<evidence type="ECO:0000256" key="1">
    <source>
        <dbReference type="SAM" id="Phobius"/>
    </source>
</evidence>
<accession>A0AAV4XPV3</accession>
<keyword evidence="4" id="KW-1185">Reference proteome</keyword>
<proteinExistence type="predicted"/>
<feature type="transmembrane region" description="Helical" evidence="1">
    <location>
        <begin position="93"/>
        <end position="114"/>
    </location>
</feature>
<keyword evidence="1" id="KW-1133">Transmembrane helix</keyword>
<keyword evidence="1" id="KW-0472">Membrane</keyword>
<comment type="caution">
    <text evidence="3">The sequence shown here is derived from an EMBL/GenBank/DDBJ whole genome shotgun (WGS) entry which is preliminary data.</text>
</comment>
<name>A0AAV4XPV3_CAEEX</name>
<evidence type="ECO:0000313" key="3">
    <source>
        <dbReference type="EMBL" id="GIY96104.1"/>
    </source>
</evidence>
<dbReference type="Proteomes" id="UP001054945">
    <property type="component" value="Unassembled WGS sequence"/>
</dbReference>
<feature type="signal peptide" evidence="2">
    <location>
        <begin position="1"/>
        <end position="19"/>
    </location>
</feature>
<organism evidence="3 4">
    <name type="scientific">Caerostris extrusa</name>
    <name type="common">Bark spider</name>
    <name type="synonym">Caerostris bankana</name>
    <dbReference type="NCBI Taxonomy" id="172846"/>
    <lineage>
        <taxon>Eukaryota</taxon>
        <taxon>Metazoa</taxon>
        <taxon>Ecdysozoa</taxon>
        <taxon>Arthropoda</taxon>
        <taxon>Chelicerata</taxon>
        <taxon>Arachnida</taxon>
        <taxon>Araneae</taxon>
        <taxon>Araneomorphae</taxon>
        <taxon>Entelegynae</taxon>
        <taxon>Araneoidea</taxon>
        <taxon>Araneidae</taxon>
        <taxon>Caerostris</taxon>
    </lineage>
</organism>